<dbReference type="InterPro" id="IPR035906">
    <property type="entry name" value="MetI-like_sf"/>
</dbReference>
<dbReference type="Gene3D" id="2.130.10.10">
    <property type="entry name" value="YVTN repeat-like/Quinoprotein amine dehydrogenase"/>
    <property type="match status" value="1"/>
</dbReference>
<dbReference type="PANTHER" id="PTHR32243">
    <property type="entry name" value="MALTOSE TRANSPORT SYSTEM PERMEASE-RELATED"/>
    <property type="match status" value="1"/>
</dbReference>
<keyword evidence="10" id="KW-1185">Reference proteome</keyword>
<comment type="caution">
    <text evidence="9">The sequence shown here is derived from an EMBL/GenBank/DDBJ whole genome shotgun (WGS) entry which is preliminary data.</text>
</comment>
<dbReference type="SUPFAM" id="SSF50998">
    <property type="entry name" value="Quinoprotein alcohol dehydrogenase-like"/>
    <property type="match status" value="1"/>
</dbReference>
<gene>
    <name evidence="9" type="primary">ycjO</name>
    <name evidence="9" type="ORF">NO2_0860</name>
</gene>
<dbReference type="InterPro" id="IPR000515">
    <property type="entry name" value="MetI-like"/>
</dbReference>
<dbReference type="Gene3D" id="1.10.3720.10">
    <property type="entry name" value="MetI-like"/>
    <property type="match status" value="1"/>
</dbReference>
<evidence type="ECO:0000259" key="8">
    <source>
        <dbReference type="PROSITE" id="PS50928"/>
    </source>
</evidence>
<dbReference type="PROSITE" id="PS50928">
    <property type="entry name" value="ABC_TM1"/>
    <property type="match status" value="1"/>
</dbReference>
<sequence length="619" mass="70691">MRSFWQDLRRMPHHVYKKVMDRVYNVLMYGTMVVILFPIFWMIFNSFMSNNDIVQGKIFFQRAPHNVLFTQEVGDKLLVGTRDGSVNYLSRADGRLLQRRTFRTSNTNYAADDKYIWLSSADKGLIRVDKETFAVKKVKVNWQAKLDFNKISKTLLTLDPERGRVWLTLGYLDYDQIFEFDRETLEIKNTYNILAHLPDFFDKFSIGNIHYHGGKLYVATNLGVVLLDSRTLTPENIIKHPDFENSDIRYLDYDDETGVLYMNSFSRVYAYRNGVLRAIYSTAERENFEQIGCLTVGQHGIILGMGSGFSSITKDGRLLQEVNVPLFDNVDKRGRLINKGVYVHADVNYADVLGEKVYVSTSAGRVALYNLQTNEVEKTYLMNRPGYFNIFWRNYIDLFYNIDFGLYVRNSFVICGLTAFFAMILATITAYALVRFRFPGNRFLSTAVLSTQMIPGVMMLIPVYIMFIKITEFTGIPMKGTVAGLVFIYAAFFLPFSIWILRGFFASIPLALEEAATLDGCTPFQIFYKIALPLSMPGIVATGIYIFLQAWDELVFAWVLTSASTMTIPVGIRLFVGNFQNRYDLLMAASTVATVPVMIMFVLLQKQIVSGLTSGAVKD</sequence>
<evidence type="ECO:0000256" key="6">
    <source>
        <dbReference type="ARBA" id="ARBA00023136"/>
    </source>
</evidence>
<name>A0A388TGP6_9BACT</name>
<dbReference type="PANTHER" id="PTHR32243:SF18">
    <property type="entry name" value="INNER MEMBRANE ABC TRANSPORTER PERMEASE PROTEIN YCJP"/>
    <property type="match status" value="1"/>
</dbReference>
<keyword evidence="9" id="KW-0762">Sugar transport</keyword>
<keyword evidence="4" id="KW-0812">Transmembrane</keyword>
<evidence type="ECO:0000256" key="5">
    <source>
        <dbReference type="ARBA" id="ARBA00022989"/>
    </source>
</evidence>
<evidence type="ECO:0000256" key="1">
    <source>
        <dbReference type="ARBA" id="ARBA00004651"/>
    </source>
</evidence>
<dbReference type="InterPro" id="IPR011047">
    <property type="entry name" value="Quinoprotein_ADH-like_sf"/>
</dbReference>
<comment type="subcellular location">
    <subcellularLocation>
        <location evidence="1 7">Cell membrane</location>
        <topology evidence="1 7">Multi-pass membrane protein</topology>
    </subcellularLocation>
</comment>
<evidence type="ECO:0000256" key="3">
    <source>
        <dbReference type="ARBA" id="ARBA00022475"/>
    </source>
</evidence>
<evidence type="ECO:0000313" key="9">
    <source>
        <dbReference type="EMBL" id="GBR76288.1"/>
    </source>
</evidence>
<keyword evidence="6" id="KW-0472">Membrane</keyword>
<dbReference type="EMBL" id="BGZO01000022">
    <property type="protein sequence ID" value="GBR76288.1"/>
    <property type="molecule type" value="Genomic_DNA"/>
</dbReference>
<evidence type="ECO:0000256" key="7">
    <source>
        <dbReference type="RuleBase" id="RU363032"/>
    </source>
</evidence>
<dbReference type="Pfam" id="PF00528">
    <property type="entry name" value="BPD_transp_1"/>
    <property type="match status" value="1"/>
</dbReference>
<protein>
    <submittedName>
        <fullName evidence="9">Multiple sugar transport system permease protein</fullName>
    </submittedName>
</protein>
<dbReference type="InterPro" id="IPR015943">
    <property type="entry name" value="WD40/YVTN_repeat-like_dom_sf"/>
</dbReference>
<keyword evidence="2 7" id="KW-0813">Transport</keyword>
<dbReference type="GO" id="GO:0055085">
    <property type="term" value="P:transmembrane transport"/>
    <property type="evidence" value="ECO:0007669"/>
    <property type="project" value="InterPro"/>
</dbReference>
<accession>A0A388TGP6</accession>
<keyword evidence="3" id="KW-1003">Cell membrane</keyword>
<organism evidence="9 10">
    <name type="scientific">Candidatus Termititenax persephonae</name>
    <dbReference type="NCBI Taxonomy" id="2218525"/>
    <lineage>
        <taxon>Bacteria</taxon>
        <taxon>Bacillati</taxon>
        <taxon>Candidatus Margulisiibacteriota</taxon>
        <taxon>Candidatus Termititenacia</taxon>
        <taxon>Candidatus Termititenacales</taxon>
        <taxon>Candidatus Termititenacaceae</taxon>
        <taxon>Candidatus Termititenax</taxon>
    </lineage>
</organism>
<dbReference type="SUPFAM" id="SSF161098">
    <property type="entry name" value="MetI-like"/>
    <property type="match status" value="1"/>
</dbReference>
<evidence type="ECO:0000256" key="2">
    <source>
        <dbReference type="ARBA" id="ARBA00022448"/>
    </source>
</evidence>
<dbReference type="InterPro" id="IPR050901">
    <property type="entry name" value="BP-dep_ABC_trans_perm"/>
</dbReference>
<dbReference type="Proteomes" id="UP000275925">
    <property type="component" value="Unassembled WGS sequence"/>
</dbReference>
<feature type="domain" description="ABC transmembrane type-1" evidence="8">
    <location>
        <begin position="408"/>
        <end position="604"/>
    </location>
</feature>
<dbReference type="GO" id="GO:0005886">
    <property type="term" value="C:plasma membrane"/>
    <property type="evidence" value="ECO:0007669"/>
    <property type="project" value="UniProtKB-SubCell"/>
</dbReference>
<dbReference type="AlphaFoldDB" id="A0A388TGP6"/>
<keyword evidence="5" id="KW-1133">Transmembrane helix</keyword>
<reference evidence="9 10" key="1">
    <citation type="journal article" date="2019" name="ISME J.">
        <title>Genome analyses of uncultured TG2/ZB3 bacteria in 'Margulisbacteria' specifically attached to ectosymbiotic spirochetes of protists in the termite gut.</title>
        <authorList>
            <person name="Utami Y.D."/>
            <person name="Kuwahara H."/>
            <person name="Igai K."/>
            <person name="Murakami T."/>
            <person name="Sugaya K."/>
            <person name="Morikawa T."/>
            <person name="Nagura Y."/>
            <person name="Yuki M."/>
            <person name="Deevong P."/>
            <person name="Inoue T."/>
            <person name="Kihara K."/>
            <person name="Lo N."/>
            <person name="Yamada A."/>
            <person name="Ohkuma M."/>
            <person name="Hongoh Y."/>
        </authorList>
    </citation>
    <scope>NUCLEOTIDE SEQUENCE [LARGE SCALE GENOMIC DNA]</scope>
    <source>
        <strain evidence="9">NkOx7-02</strain>
    </source>
</reference>
<proteinExistence type="inferred from homology"/>
<comment type="similarity">
    <text evidence="7">Belongs to the binding-protein-dependent transport system permease family.</text>
</comment>
<evidence type="ECO:0000313" key="10">
    <source>
        <dbReference type="Proteomes" id="UP000275925"/>
    </source>
</evidence>
<dbReference type="CDD" id="cd06261">
    <property type="entry name" value="TM_PBP2"/>
    <property type="match status" value="1"/>
</dbReference>
<evidence type="ECO:0000256" key="4">
    <source>
        <dbReference type="ARBA" id="ARBA00022692"/>
    </source>
</evidence>